<evidence type="ECO:0000256" key="2">
    <source>
        <dbReference type="SAM" id="SignalP"/>
    </source>
</evidence>
<accession>A0ABW4GH07</accession>
<feature type="signal peptide" evidence="2">
    <location>
        <begin position="1"/>
        <end position="25"/>
    </location>
</feature>
<dbReference type="Proteomes" id="UP001597097">
    <property type="component" value="Unassembled WGS sequence"/>
</dbReference>
<organism evidence="4 5">
    <name type="scientific">Nonomuraea guangzhouensis</name>
    <dbReference type="NCBI Taxonomy" id="1291555"/>
    <lineage>
        <taxon>Bacteria</taxon>
        <taxon>Bacillati</taxon>
        <taxon>Actinomycetota</taxon>
        <taxon>Actinomycetes</taxon>
        <taxon>Streptosporangiales</taxon>
        <taxon>Streptosporangiaceae</taxon>
        <taxon>Nonomuraea</taxon>
    </lineage>
</organism>
<feature type="domain" description="DUF8094" evidence="3">
    <location>
        <begin position="50"/>
        <end position="333"/>
    </location>
</feature>
<reference evidence="5" key="1">
    <citation type="journal article" date="2019" name="Int. J. Syst. Evol. Microbiol.">
        <title>The Global Catalogue of Microorganisms (GCM) 10K type strain sequencing project: providing services to taxonomists for standard genome sequencing and annotation.</title>
        <authorList>
            <consortium name="The Broad Institute Genomics Platform"/>
            <consortium name="The Broad Institute Genome Sequencing Center for Infectious Disease"/>
            <person name="Wu L."/>
            <person name="Ma J."/>
        </authorList>
    </citation>
    <scope>NUCLEOTIDE SEQUENCE [LARGE SCALE GENOMIC DNA]</scope>
    <source>
        <strain evidence="5">CGMCC 1.15399</strain>
    </source>
</reference>
<sequence length="338" mass="35984">MRSFGRRRVLALAAGLLAAAVGCSAASPSTPSQVAATTSAPVTPSPSATTPLITPVEAAKVFTTFTATDDLLRAGGDLRLAMELTRDAEAQLTSADFLSTGNRPSRYTWGTPTLFVPRFRHDEGAPWFTVLTTRNGHPTLLTFARADDWRLSSATQLLPGQDPPHIQLDAEGYATALAPDDKSVTISPQFMGPLHATVAEAGETGVAAGLLERGPYTTDVAEQITTDRERAKIGGFSYDSIFSAGDYPVYALRMVDGGALIQYAMTRTTTTTVETDKADFVPVPEAARWLYHNDKARRFLKTTEINQYATVVPRSGTPTPAAIIAHIGSLTKAVGGDP</sequence>
<evidence type="ECO:0000313" key="4">
    <source>
        <dbReference type="EMBL" id="MFD1542093.1"/>
    </source>
</evidence>
<feature type="region of interest" description="Disordered" evidence="1">
    <location>
        <begin position="28"/>
        <end position="50"/>
    </location>
</feature>
<dbReference type="Pfam" id="PF26366">
    <property type="entry name" value="DUF8094"/>
    <property type="match status" value="1"/>
</dbReference>
<dbReference type="InterPro" id="IPR058407">
    <property type="entry name" value="DUF8094"/>
</dbReference>
<dbReference type="PROSITE" id="PS51318">
    <property type="entry name" value="TAT"/>
    <property type="match status" value="1"/>
</dbReference>
<feature type="chain" id="PRO_5046008150" description="DUF8094 domain-containing protein" evidence="2">
    <location>
        <begin position="26"/>
        <end position="338"/>
    </location>
</feature>
<protein>
    <recommendedName>
        <fullName evidence="3">DUF8094 domain-containing protein</fullName>
    </recommendedName>
</protein>
<evidence type="ECO:0000313" key="5">
    <source>
        <dbReference type="Proteomes" id="UP001597097"/>
    </source>
</evidence>
<gene>
    <name evidence="4" type="ORF">ACFSJ0_33935</name>
</gene>
<keyword evidence="2" id="KW-0732">Signal</keyword>
<evidence type="ECO:0000256" key="1">
    <source>
        <dbReference type="SAM" id="MobiDB-lite"/>
    </source>
</evidence>
<comment type="caution">
    <text evidence="4">The sequence shown here is derived from an EMBL/GenBank/DDBJ whole genome shotgun (WGS) entry which is preliminary data.</text>
</comment>
<dbReference type="PROSITE" id="PS51257">
    <property type="entry name" value="PROKAR_LIPOPROTEIN"/>
    <property type="match status" value="1"/>
</dbReference>
<dbReference type="EMBL" id="JBHUCM010000031">
    <property type="protein sequence ID" value="MFD1542093.1"/>
    <property type="molecule type" value="Genomic_DNA"/>
</dbReference>
<proteinExistence type="predicted"/>
<keyword evidence="5" id="KW-1185">Reference proteome</keyword>
<name>A0ABW4GH07_9ACTN</name>
<evidence type="ECO:0000259" key="3">
    <source>
        <dbReference type="Pfam" id="PF26366"/>
    </source>
</evidence>
<dbReference type="InterPro" id="IPR006311">
    <property type="entry name" value="TAT_signal"/>
</dbReference>
<dbReference type="RefSeq" id="WP_219538223.1">
    <property type="nucleotide sequence ID" value="NZ_JAHKRM010000045.1"/>
</dbReference>
<feature type="compositionally biased region" description="Low complexity" evidence="1">
    <location>
        <begin position="34"/>
        <end position="50"/>
    </location>
</feature>